<proteinExistence type="predicted"/>
<accession>A0A1F6CMC0</accession>
<comment type="caution">
    <text evidence="2">The sequence shown here is derived from an EMBL/GenBank/DDBJ whole genome shotgun (WGS) entry which is preliminary data.</text>
</comment>
<dbReference type="EMBL" id="MFKW01000052">
    <property type="protein sequence ID" value="OGG50389.1"/>
    <property type="molecule type" value="Genomic_DNA"/>
</dbReference>
<name>A0A1F6CMC0_9BACT</name>
<keyword evidence="1" id="KW-0472">Membrane</keyword>
<sequence>MRLTKNHAWIVLVVIVLVGIAILFRIPQSDVSTENENQLPDSEVMEATVRSTFAEAHITAVINTGDPTFSAYVQGPLQELCPFYIPDGITYRECLNQLVTREKEAYIGNKDDIDSFENFCQSISDPYTGVETLNLYLSCMAYKLRAV</sequence>
<dbReference type="Proteomes" id="UP000176445">
    <property type="component" value="Unassembled WGS sequence"/>
</dbReference>
<reference evidence="2 3" key="1">
    <citation type="journal article" date="2016" name="Nat. Commun.">
        <title>Thousands of microbial genomes shed light on interconnected biogeochemical processes in an aquifer system.</title>
        <authorList>
            <person name="Anantharaman K."/>
            <person name="Brown C.T."/>
            <person name="Hug L.A."/>
            <person name="Sharon I."/>
            <person name="Castelle C.J."/>
            <person name="Probst A.J."/>
            <person name="Thomas B.C."/>
            <person name="Singh A."/>
            <person name="Wilkins M.J."/>
            <person name="Karaoz U."/>
            <person name="Brodie E.L."/>
            <person name="Williams K.H."/>
            <person name="Hubbard S.S."/>
            <person name="Banfield J.F."/>
        </authorList>
    </citation>
    <scope>NUCLEOTIDE SEQUENCE [LARGE SCALE GENOMIC DNA]</scope>
</reference>
<keyword evidence="1" id="KW-0812">Transmembrane</keyword>
<keyword evidence="1" id="KW-1133">Transmembrane helix</keyword>
<evidence type="ECO:0000313" key="2">
    <source>
        <dbReference type="EMBL" id="OGG50389.1"/>
    </source>
</evidence>
<organism evidence="2 3">
    <name type="scientific">Candidatus Kaiserbacteria bacterium RIFCSPHIGHO2_01_FULL_54_36b</name>
    <dbReference type="NCBI Taxonomy" id="1798483"/>
    <lineage>
        <taxon>Bacteria</taxon>
        <taxon>Candidatus Kaiseribacteriota</taxon>
    </lineage>
</organism>
<feature type="transmembrane region" description="Helical" evidence="1">
    <location>
        <begin position="7"/>
        <end position="26"/>
    </location>
</feature>
<evidence type="ECO:0000256" key="1">
    <source>
        <dbReference type="SAM" id="Phobius"/>
    </source>
</evidence>
<dbReference type="AlphaFoldDB" id="A0A1F6CMC0"/>
<protein>
    <submittedName>
        <fullName evidence="2">Uncharacterized protein</fullName>
    </submittedName>
</protein>
<evidence type="ECO:0000313" key="3">
    <source>
        <dbReference type="Proteomes" id="UP000176445"/>
    </source>
</evidence>
<gene>
    <name evidence="2" type="ORF">A2704_05635</name>
</gene>